<reference evidence="7" key="1">
    <citation type="journal article" date="2012" name="Nature">
        <title>The oyster genome reveals stress adaptation and complexity of shell formation.</title>
        <authorList>
            <person name="Zhang G."/>
            <person name="Fang X."/>
            <person name="Guo X."/>
            <person name="Li L."/>
            <person name="Luo R."/>
            <person name="Xu F."/>
            <person name="Yang P."/>
            <person name="Zhang L."/>
            <person name="Wang X."/>
            <person name="Qi H."/>
            <person name="Xiong Z."/>
            <person name="Que H."/>
            <person name="Xie Y."/>
            <person name="Holland P.W."/>
            <person name="Paps J."/>
            <person name="Zhu Y."/>
            <person name="Wu F."/>
            <person name="Chen Y."/>
            <person name="Wang J."/>
            <person name="Peng C."/>
            <person name="Meng J."/>
            <person name="Yang L."/>
            <person name="Liu J."/>
            <person name="Wen B."/>
            <person name="Zhang N."/>
            <person name="Huang Z."/>
            <person name="Zhu Q."/>
            <person name="Feng Y."/>
            <person name="Mount A."/>
            <person name="Hedgecock D."/>
            <person name="Xu Z."/>
            <person name="Liu Y."/>
            <person name="Domazet-Loso T."/>
            <person name="Du Y."/>
            <person name="Sun X."/>
            <person name="Zhang S."/>
            <person name="Liu B."/>
            <person name="Cheng P."/>
            <person name="Jiang X."/>
            <person name="Li J."/>
            <person name="Fan D."/>
            <person name="Wang W."/>
            <person name="Fu W."/>
            <person name="Wang T."/>
            <person name="Wang B."/>
            <person name="Zhang J."/>
            <person name="Peng Z."/>
            <person name="Li Y."/>
            <person name="Li N."/>
            <person name="Wang J."/>
            <person name="Chen M."/>
            <person name="He Y."/>
            <person name="Tan F."/>
            <person name="Song X."/>
            <person name="Zheng Q."/>
            <person name="Huang R."/>
            <person name="Yang H."/>
            <person name="Du X."/>
            <person name="Chen L."/>
            <person name="Yang M."/>
            <person name="Gaffney P.M."/>
            <person name="Wang S."/>
            <person name="Luo L."/>
            <person name="She Z."/>
            <person name="Ming Y."/>
            <person name="Huang W."/>
            <person name="Zhang S."/>
            <person name="Huang B."/>
            <person name="Zhang Y."/>
            <person name="Qu T."/>
            <person name="Ni P."/>
            <person name="Miao G."/>
            <person name="Wang J."/>
            <person name="Wang Q."/>
            <person name="Steinberg C.E."/>
            <person name="Wang H."/>
            <person name="Li N."/>
            <person name="Qian L."/>
            <person name="Zhang G."/>
            <person name="Li Y."/>
            <person name="Yang H."/>
            <person name="Liu X."/>
            <person name="Wang J."/>
            <person name="Yin Y."/>
            <person name="Wang J."/>
        </authorList>
    </citation>
    <scope>NUCLEOTIDE SEQUENCE [LARGE SCALE GENOMIC DNA]</scope>
    <source>
        <strain evidence="7">05x7-T-G4-1.051#20</strain>
    </source>
</reference>
<dbReference type="InterPro" id="IPR038239">
    <property type="entry name" value="Clp1_N_sf"/>
</dbReference>
<dbReference type="PANTHER" id="PTHR12755">
    <property type="entry name" value="CLEAVAGE/POLYADENYLATION FACTOR IA SUBUNIT CLP1P"/>
    <property type="match status" value="1"/>
</dbReference>
<dbReference type="EMBL" id="JH816205">
    <property type="protein sequence ID" value="EKC20304.1"/>
    <property type="molecule type" value="Genomic_DNA"/>
</dbReference>
<dbReference type="GO" id="GO:0005524">
    <property type="term" value="F:ATP binding"/>
    <property type="evidence" value="ECO:0007669"/>
    <property type="project" value="UniProtKB-KW"/>
</dbReference>
<accession>K1PN50</accession>
<protein>
    <submittedName>
        <fullName evidence="7">Polyribonucleotide 5'-hydroxyl-kinase Clp1</fullName>
    </submittedName>
</protein>
<keyword evidence="2" id="KW-0507">mRNA processing</keyword>
<dbReference type="InterPro" id="IPR032324">
    <property type="entry name" value="Clp1_N"/>
</dbReference>
<dbReference type="GO" id="GO:0006388">
    <property type="term" value="P:tRNA splicing, via endonucleolytic cleavage and ligation"/>
    <property type="evidence" value="ECO:0007669"/>
    <property type="project" value="TreeGrafter"/>
</dbReference>
<evidence type="ECO:0000256" key="1">
    <source>
        <dbReference type="ARBA" id="ARBA00004123"/>
    </source>
</evidence>
<evidence type="ECO:0000313" key="7">
    <source>
        <dbReference type="EMBL" id="EKC20304.1"/>
    </source>
</evidence>
<keyword evidence="5" id="KW-0539">Nucleus</keyword>
<dbReference type="GO" id="GO:0006397">
    <property type="term" value="P:mRNA processing"/>
    <property type="evidence" value="ECO:0007669"/>
    <property type="project" value="UniProtKB-KW"/>
</dbReference>
<keyword evidence="7" id="KW-0418">Kinase</keyword>
<keyword evidence="3" id="KW-0547">Nucleotide-binding</keyword>
<dbReference type="Gene3D" id="2.60.120.1030">
    <property type="entry name" value="Clp1, DNA binding domain"/>
    <property type="match status" value="1"/>
</dbReference>
<evidence type="ECO:0000259" key="6">
    <source>
        <dbReference type="Pfam" id="PF16573"/>
    </source>
</evidence>
<dbReference type="InterPro" id="IPR045116">
    <property type="entry name" value="Clp1/Grc3"/>
</dbReference>
<evidence type="ECO:0000256" key="2">
    <source>
        <dbReference type="ARBA" id="ARBA00022664"/>
    </source>
</evidence>
<evidence type="ECO:0000256" key="4">
    <source>
        <dbReference type="ARBA" id="ARBA00022840"/>
    </source>
</evidence>
<proteinExistence type="predicted"/>
<dbReference type="GO" id="GO:0005634">
    <property type="term" value="C:nucleus"/>
    <property type="evidence" value="ECO:0007669"/>
    <property type="project" value="UniProtKB-SubCell"/>
</dbReference>
<dbReference type="Pfam" id="PF16573">
    <property type="entry name" value="CLP1_N"/>
    <property type="match status" value="1"/>
</dbReference>
<keyword evidence="4" id="KW-0067">ATP-binding</keyword>
<dbReference type="PANTHER" id="PTHR12755:SF6">
    <property type="entry name" value="POLYRIBONUCLEOTIDE 5'-HYDROXYL-KINASE CLP1"/>
    <property type="match status" value="1"/>
</dbReference>
<dbReference type="GO" id="GO:0051731">
    <property type="term" value="F:polynucleotide 5'-hydroxyl-kinase activity"/>
    <property type="evidence" value="ECO:0007669"/>
    <property type="project" value="InterPro"/>
</dbReference>
<dbReference type="InParanoid" id="K1PN50"/>
<dbReference type="FunFam" id="2.60.120.1030:FF:000001">
    <property type="entry name" value="Protein CLP1 homolog 5"/>
    <property type="match status" value="1"/>
</dbReference>
<name>K1PN50_MAGGI</name>
<evidence type="ECO:0000256" key="5">
    <source>
        <dbReference type="ARBA" id="ARBA00023242"/>
    </source>
</evidence>
<dbReference type="AlphaFoldDB" id="K1PN50"/>
<dbReference type="HOGENOM" id="CLU_2624433_0_0_1"/>
<evidence type="ECO:0000256" key="3">
    <source>
        <dbReference type="ARBA" id="ARBA00022741"/>
    </source>
</evidence>
<organism evidence="7">
    <name type="scientific">Magallana gigas</name>
    <name type="common">Pacific oyster</name>
    <name type="synonym">Crassostrea gigas</name>
    <dbReference type="NCBI Taxonomy" id="29159"/>
    <lineage>
        <taxon>Eukaryota</taxon>
        <taxon>Metazoa</taxon>
        <taxon>Spiralia</taxon>
        <taxon>Lophotrochozoa</taxon>
        <taxon>Mollusca</taxon>
        <taxon>Bivalvia</taxon>
        <taxon>Autobranchia</taxon>
        <taxon>Pteriomorphia</taxon>
        <taxon>Ostreida</taxon>
        <taxon>Ostreoidea</taxon>
        <taxon>Ostreidae</taxon>
        <taxon>Magallana</taxon>
    </lineage>
</organism>
<sequence length="78" mass="9020">MSEEKSVEEYRLNADEELRFEVEANASVQMELLEGMAEVFGSELTKGKVYNFDQGSKVAVFTWHGCLIKISFPLRFFY</sequence>
<comment type="subcellular location">
    <subcellularLocation>
        <location evidence="1">Nucleus</location>
    </subcellularLocation>
</comment>
<keyword evidence="7" id="KW-0808">Transferase</keyword>
<feature type="domain" description="Clp1 N-terminal" evidence="6">
    <location>
        <begin position="12"/>
        <end position="70"/>
    </location>
</feature>
<gene>
    <name evidence="7" type="ORF">CGI_10006282</name>
</gene>